<evidence type="ECO:0000256" key="2">
    <source>
        <dbReference type="ARBA" id="ARBA00022801"/>
    </source>
</evidence>
<dbReference type="PANTHER" id="PTHR22600:SF21">
    <property type="entry name" value="BETA-HEXOSAMINIDASE A"/>
    <property type="match status" value="1"/>
</dbReference>
<dbReference type="InterPro" id="IPR015882">
    <property type="entry name" value="HEX_bac_N"/>
</dbReference>
<dbReference type="PANTHER" id="PTHR22600">
    <property type="entry name" value="BETA-HEXOSAMINIDASE"/>
    <property type="match status" value="1"/>
</dbReference>
<dbReference type="Gene3D" id="3.20.20.80">
    <property type="entry name" value="Glycosidases"/>
    <property type="match status" value="1"/>
</dbReference>
<dbReference type="CDD" id="cd06570">
    <property type="entry name" value="GH20_chitobiase-like_1"/>
    <property type="match status" value="1"/>
</dbReference>
<dbReference type="Gene3D" id="3.30.379.10">
    <property type="entry name" value="Chitobiase/beta-hexosaminidase domain 2-like"/>
    <property type="match status" value="1"/>
</dbReference>
<dbReference type="EC" id="3.2.1.52" evidence="8"/>
<dbReference type="AlphaFoldDB" id="A0A2U3L7K8"/>
<keyword evidence="5" id="KW-0732">Signal</keyword>
<sequence length="684" mass="75669">MKLMRSSFLVSLFFSLMSVGMAQSQPQLNLMPMPASVQPGAGQFAISQSFSVAVTGFHDAALDREVQRFQTQLSRQTGIPFRPKPGASPALEIHAGHGREAVQKLGEDESYELTITDSAAKLTAPAPLGVLRGLQTFLQLVEITPTGFAVPAVTIKDQPRFAWRGLMFDVSRHFIPVDVLKRNLDGMAAVKMNVMHWHLSDDQGFRAESKVFPKLHEMGSAGQFYTQDEMRDIIAYAHDRGIRVIPEFDMPGHSTAWFVGHPELASAPGPYKLERRGGIFDATMDPTREETYKFLEKFIAEMTRLFPDAYFHIGGDEVNGKQWDSNPKIQAFIHAHGMKNNQDLQAYFNQRLQKIVARNHKLMVGWDEILNPDLPKTIVIQSWRGQDSLAAAAKQGYSGLLSYGYYLDLMWSASRHYAIDPMSDAAATLSPEEKSRILGGESCQWAEWVTPENVDSHIWPRNAVIAERLWSPQNVTDVASMYARMNAVSLDLEWLGLTHRSARMHMLHRMAGPADISALRVLADVVEPVKDYGRGDDTSAPDFDAPLTYMIDAVYPESDTARQFSGLVQTFLQSGAKDPATEAQIRSQLTTWRDNDAKLHPLLEQSSLLQEDEPLSQNLSALGAAGLQALDYLDQSQPAPDAWKSQQLALVEQAKKPGPAGLLLMVAAPVGQLIDGSGGAKSTP</sequence>
<accession>A0A2U3L7K8</accession>
<evidence type="ECO:0000259" key="6">
    <source>
        <dbReference type="Pfam" id="PF00728"/>
    </source>
</evidence>
<comment type="similarity">
    <text evidence="1">Belongs to the glycosyl hydrolase 20 family.</text>
</comment>
<feature type="signal peptide" evidence="5">
    <location>
        <begin position="1"/>
        <end position="22"/>
    </location>
</feature>
<keyword evidence="2 8" id="KW-0378">Hydrolase</keyword>
<gene>
    <name evidence="8" type="ORF">SBA1_770004</name>
</gene>
<keyword evidence="3 8" id="KW-0326">Glycosidase</keyword>
<dbReference type="InterPro" id="IPR029018">
    <property type="entry name" value="Hex-like_dom2"/>
</dbReference>
<feature type="domain" description="Beta-hexosaminidase bacterial type N-terminal" evidence="7">
    <location>
        <begin position="28"/>
        <end position="158"/>
    </location>
</feature>
<evidence type="ECO:0000259" key="7">
    <source>
        <dbReference type="Pfam" id="PF02838"/>
    </source>
</evidence>
<dbReference type="EMBL" id="OMOD01000174">
    <property type="protein sequence ID" value="SPF47739.1"/>
    <property type="molecule type" value="Genomic_DNA"/>
</dbReference>
<organism evidence="8 9">
    <name type="scientific">Candidatus Sulfotelmatobacter kueseliae</name>
    <dbReference type="NCBI Taxonomy" id="2042962"/>
    <lineage>
        <taxon>Bacteria</taxon>
        <taxon>Pseudomonadati</taxon>
        <taxon>Acidobacteriota</taxon>
        <taxon>Terriglobia</taxon>
        <taxon>Terriglobales</taxon>
        <taxon>Candidatus Korobacteraceae</taxon>
        <taxon>Candidatus Sulfotelmatobacter</taxon>
    </lineage>
</organism>
<protein>
    <submittedName>
        <fullName evidence="8">Beta-N-acetylhexosaminidase</fullName>
        <ecNumber evidence="8">3.2.1.52</ecNumber>
    </submittedName>
</protein>
<dbReference type="GO" id="GO:0016020">
    <property type="term" value="C:membrane"/>
    <property type="evidence" value="ECO:0007669"/>
    <property type="project" value="TreeGrafter"/>
</dbReference>
<feature type="chain" id="PRO_5015755803" evidence="5">
    <location>
        <begin position="23"/>
        <end position="684"/>
    </location>
</feature>
<reference evidence="9" key="1">
    <citation type="submission" date="2018-02" db="EMBL/GenBank/DDBJ databases">
        <authorList>
            <person name="Hausmann B."/>
        </authorList>
    </citation>
    <scope>NUCLEOTIDE SEQUENCE [LARGE SCALE GENOMIC DNA]</scope>
    <source>
        <strain evidence="9">Peat soil MAG SbA1</strain>
    </source>
</reference>
<dbReference type="InterPro" id="IPR025705">
    <property type="entry name" value="Beta_hexosaminidase_sua/sub"/>
</dbReference>
<feature type="domain" description="Glycoside hydrolase family 20 catalytic" evidence="6">
    <location>
        <begin position="161"/>
        <end position="472"/>
    </location>
</feature>
<dbReference type="Proteomes" id="UP000238701">
    <property type="component" value="Unassembled WGS sequence"/>
</dbReference>
<dbReference type="SUPFAM" id="SSF55545">
    <property type="entry name" value="beta-N-acetylhexosaminidase-like domain"/>
    <property type="match status" value="1"/>
</dbReference>
<dbReference type="GO" id="GO:0006689">
    <property type="term" value="P:ganglioside catabolic process"/>
    <property type="evidence" value="ECO:0007669"/>
    <property type="project" value="TreeGrafter"/>
</dbReference>
<dbReference type="SUPFAM" id="SSF51445">
    <property type="entry name" value="(Trans)glycosidases"/>
    <property type="match status" value="1"/>
</dbReference>
<dbReference type="Pfam" id="PF02838">
    <property type="entry name" value="Glyco_hydro_20b"/>
    <property type="match status" value="1"/>
</dbReference>
<dbReference type="GO" id="GO:0005764">
    <property type="term" value="C:lysosome"/>
    <property type="evidence" value="ECO:0007669"/>
    <property type="project" value="TreeGrafter"/>
</dbReference>
<evidence type="ECO:0000313" key="8">
    <source>
        <dbReference type="EMBL" id="SPF47739.1"/>
    </source>
</evidence>
<dbReference type="PRINTS" id="PR00738">
    <property type="entry name" value="GLHYDRLASE20"/>
</dbReference>
<name>A0A2U3L7K8_9BACT</name>
<dbReference type="GO" id="GO:0004563">
    <property type="term" value="F:beta-N-acetylhexosaminidase activity"/>
    <property type="evidence" value="ECO:0007669"/>
    <property type="project" value="UniProtKB-EC"/>
</dbReference>
<dbReference type="Pfam" id="PF00728">
    <property type="entry name" value="Glyco_hydro_20"/>
    <property type="match status" value="1"/>
</dbReference>
<evidence type="ECO:0000256" key="1">
    <source>
        <dbReference type="ARBA" id="ARBA00006285"/>
    </source>
</evidence>
<dbReference type="InterPro" id="IPR017853">
    <property type="entry name" value="GH"/>
</dbReference>
<evidence type="ECO:0000313" key="9">
    <source>
        <dbReference type="Proteomes" id="UP000238701"/>
    </source>
</evidence>
<dbReference type="OrthoDB" id="1098018at2"/>
<evidence type="ECO:0000256" key="4">
    <source>
        <dbReference type="PIRSR" id="PIRSR625705-1"/>
    </source>
</evidence>
<evidence type="ECO:0000256" key="3">
    <source>
        <dbReference type="ARBA" id="ARBA00023295"/>
    </source>
</evidence>
<dbReference type="GO" id="GO:0030203">
    <property type="term" value="P:glycosaminoglycan metabolic process"/>
    <property type="evidence" value="ECO:0007669"/>
    <property type="project" value="TreeGrafter"/>
</dbReference>
<dbReference type="GO" id="GO:0005975">
    <property type="term" value="P:carbohydrate metabolic process"/>
    <property type="evidence" value="ECO:0007669"/>
    <property type="project" value="InterPro"/>
</dbReference>
<feature type="active site" description="Proton donor" evidence="4">
    <location>
        <position position="317"/>
    </location>
</feature>
<dbReference type="InterPro" id="IPR015883">
    <property type="entry name" value="Glyco_hydro_20_cat"/>
</dbReference>
<evidence type="ECO:0000256" key="5">
    <source>
        <dbReference type="SAM" id="SignalP"/>
    </source>
</evidence>
<proteinExistence type="inferred from homology"/>